<dbReference type="EMBL" id="JASCZI010272185">
    <property type="protein sequence ID" value="MED6220869.1"/>
    <property type="molecule type" value="Genomic_DNA"/>
</dbReference>
<protein>
    <recommendedName>
        <fullName evidence="4">Ribosomal protein L1</fullName>
    </recommendedName>
</protein>
<organism evidence="2 3">
    <name type="scientific">Stylosanthes scabra</name>
    <dbReference type="NCBI Taxonomy" id="79078"/>
    <lineage>
        <taxon>Eukaryota</taxon>
        <taxon>Viridiplantae</taxon>
        <taxon>Streptophyta</taxon>
        <taxon>Embryophyta</taxon>
        <taxon>Tracheophyta</taxon>
        <taxon>Spermatophyta</taxon>
        <taxon>Magnoliopsida</taxon>
        <taxon>eudicotyledons</taxon>
        <taxon>Gunneridae</taxon>
        <taxon>Pentapetalae</taxon>
        <taxon>rosids</taxon>
        <taxon>fabids</taxon>
        <taxon>Fabales</taxon>
        <taxon>Fabaceae</taxon>
        <taxon>Papilionoideae</taxon>
        <taxon>50 kb inversion clade</taxon>
        <taxon>dalbergioids sensu lato</taxon>
        <taxon>Dalbergieae</taxon>
        <taxon>Pterocarpus clade</taxon>
        <taxon>Stylosanthes</taxon>
    </lineage>
</organism>
<feature type="region of interest" description="Disordered" evidence="1">
    <location>
        <begin position="295"/>
        <end position="427"/>
    </location>
</feature>
<dbReference type="PANTHER" id="PTHR23105">
    <property type="entry name" value="RIBOSOMAL PROTEIN L7AE FAMILY MEMBER"/>
    <property type="match status" value="1"/>
</dbReference>
<proteinExistence type="predicted"/>
<feature type="compositionally biased region" description="Acidic residues" evidence="1">
    <location>
        <begin position="299"/>
        <end position="329"/>
    </location>
</feature>
<evidence type="ECO:0000313" key="3">
    <source>
        <dbReference type="Proteomes" id="UP001341840"/>
    </source>
</evidence>
<gene>
    <name evidence="2" type="ORF">PIB30_048943</name>
</gene>
<sequence length="427" mass="47849">MASAASPRIPTETLKSAVEALLKWRDSTSESHKPKLFDADEEFLYLVLTLKTIPHKSRVNPYKIPLPHTLLSPFSETCLIIDDRSKSKLTKQEAQKKIKAENVAVSKVLKLSKLASDYRPFEAKRKLCDSYDVFFTDKRVVPLLPRLLGKNFFRKKKVPVQVDLTKKNWKEQVDRACSSALLFIGTGTCCVLKVAKVSMEREEIVENVIAAIEGVVEVLPKNWANVRSLHVKLYESLALPVYQAVPEVKLRIEGSKAEELEKEKQKKKEEAEEEGKDVSGAKVVKKKGRIHEVRYMDSEVGEDNVEDVAGSEDDGVVMEEDSDNAEEGAGELVNKKKRKKGVKARKGALSELSSVKELKKSVKKISKEKKSSKVMKENSVKKSHNNELSVEHADSGKKTTKKKLSPLKSGEADLKRKVRAKKSKKAA</sequence>
<name>A0ABU6ZFZ2_9FABA</name>
<dbReference type="Proteomes" id="UP001341840">
    <property type="component" value="Unassembled WGS sequence"/>
</dbReference>
<keyword evidence="3" id="KW-1185">Reference proteome</keyword>
<feature type="compositionally biased region" description="Basic and acidic residues" evidence="1">
    <location>
        <begin position="368"/>
        <end position="380"/>
    </location>
</feature>
<evidence type="ECO:0000256" key="1">
    <source>
        <dbReference type="SAM" id="MobiDB-lite"/>
    </source>
</evidence>
<feature type="compositionally biased region" description="Basic and acidic residues" evidence="1">
    <location>
        <begin position="259"/>
        <end position="270"/>
    </location>
</feature>
<dbReference type="InterPro" id="IPR050257">
    <property type="entry name" value="eL8/uL1-like"/>
</dbReference>
<evidence type="ECO:0008006" key="4">
    <source>
        <dbReference type="Google" id="ProtNLM"/>
    </source>
</evidence>
<feature type="compositionally biased region" description="Basic residues" evidence="1">
    <location>
        <begin position="416"/>
        <end position="427"/>
    </location>
</feature>
<dbReference type="Gene3D" id="3.40.50.790">
    <property type="match status" value="1"/>
</dbReference>
<dbReference type="InterPro" id="IPR028364">
    <property type="entry name" value="Ribosomal_uL1/biogenesis"/>
</dbReference>
<dbReference type="Pfam" id="PF00687">
    <property type="entry name" value="Ribosomal_L1"/>
    <property type="match status" value="1"/>
</dbReference>
<feature type="region of interest" description="Disordered" evidence="1">
    <location>
        <begin position="259"/>
        <end position="281"/>
    </location>
</feature>
<dbReference type="InterPro" id="IPR016095">
    <property type="entry name" value="Ribosomal_uL1_3-a/b-sand"/>
</dbReference>
<accession>A0ABU6ZFZ2</accession>
<dbReference type="CDD" id="cd00403">
    <property type="entry name" value="Ribosomal_L1"/>
    <property type="match status" value="1"/>
</dbReference>
<comment type="caution">
    <text evidence="2">The sequence shown here is derived from an EMBL/GenBank/DDBJ whole genome shotgun (WGS) entry which is preliminary data.</text>
</comment>
<evidence type="ECO:0000313" key="2">
    <source>
        <dbReference type="EMBL" id="MED6220869.1"/>
    </source>
</evidence>
<dbReference type="InterPro" id="IPR023674">
    <property type="entry name" value="Ribosomal_uL1-like"/>
</dbReference>
<dbReference type="Gene3D" id="3.30.190.20">
    <property type="match status" value="1"/>
</dbReference>
<feature type="compositionally biased region" description="Basic residues" evidence="1">
    <location>
        <begin position="335"/>
        <end position="346"/>
    </location>
</feature>
<reference evidence="2 3" key="1">
    <citation type="journal article" date="2023" name="Plants (Basel)">
        <title>Bridging the Gap: Combining Genomics and Transcriptomics Approaches to Understand Stylosanthes scabra, an Orphan Legume from the Brazilian Caatinga.</title>
        <authorList>
            <person name="Ferreira-Neto J.R.C."/>
            <person name="da Silva M.D."/>
            <person name="Binneck E."/>
            <person name="de Melo N.F."/>
            <person name="da Silva R.H."/>
            <person name="de Melo A.L.T.M."/>
            <person name="Pandolfi V."/>
            <person name="Bustamante F.O."/>
            <person name="Brasileiro-Vidal A.C."/>
            <person name="Benko-Iseppon A.M."/>
        </authorList>
    </citation>
    <scope>NUCLEOTIDE SEQUENCE [LARGE SCALE GENOMIC DNA]</scope>
    <source>
        <tissue evidence="2">Leaves</tissue>
    </source>
</reference>
<dbReference type="SUPFAM" id="SSF56808">
    <property type="entry name" value="Ribosomal protein L1"/>
    <property type="match status" value="1"/>
</dbReference>